<keyword evidence="4" id="KW-1185">Reference proteome</keyword>
<dbReference type="STRING" id="1005928.SAMN04487859_1281"/>
<dbReference type="InterPro" id="IPR019734">
    <property type="entry name" value="TPR_rpt"/>
</dbReference>
<evidence type="ECO:0000313" key="3">
    <source>
        <dbReference type="EMBL" id="SFO33418.1"/>
    </source>
</evidence>
<proteinExistence type="predicted"/>
<reference evidence="4" key="1">
    <citation type="submission" date="2016-10" db="EMBL/GenBank/DDBJ databases">
        <authorList>
            <person name="Varghese N."/>
            <person name="Submissions S."/>
        </authorList>
    </citation>
    <scope>NUCLEOTIDE SEQUENCE [LARGE SCALE GENOMIC DNA]</scope>
    <source>
        <strain evidence="4">DSM 28463</strain>
    </source>
</reference>
<dbReference type="EMBL" id="FOVP01000028">
    <property type="protein sequence ID" value="SFO33418.1"/>
    <property type="molecule type" value="Genomic_DNA"/>
</dbReference>
<dbReference type="InterPro" id="IPR051012">
    <property type="entry name" value="CellSynth/LPSAsmb/PSIAsmb"/>
</dbReference>
<keyword evidence="1" id="KW-0677">Repeat</keyword>
<dbReference type="PANTHER" id="PTHR45586">
    <property type="entry name" value="TPR REPEAT-CONTAINING PROTEIN PA4667"/>
    <property type="match status" value="1"/>
</dbReference>
<dbReference type="PANTHER" id="PTHR45586:SF1">
    <property type="entry name" value="LIPOPOLYSACCHARIDE ASSEMBLY PROTEIN B"/>
    <property type="match status" value="1"/>
</dbReference>
<keyword evidence="2" id="KW-0802">TPR repeat</keyword>
<feature type="non-terminal residue" evidence="3">
    <location>
        <position position="687"/>
    </location>
</feature>
<dbReference type="Pfam" id="PF13428">
    <property type="entry name" value="TPR_14"/>
    <property type="match status" value="1"/>
</dbReference>
<accession>A0A1I5GBG4</accession>
<evidence type="ECO:0000313" key="4">
    <source>
        <dbReference type="Proteomes" id="UP000198599"/>
    </source>
</evidence>
<dbReference type="Gene3D" id="1.25.40.10">
    <property type="entry name" value="Tetratricopeptide repeat domain"/>
    <property type="match status" value="2"/>
</dbReference>
<evidence type="ECO:0000256" key="1">
    <source>
        <dbReference type="ARBA" id="ARBA00022737"/>
    </source>
</evidence>
<dbReference type="OrthoDB" id="146908at2"/>
<evidence type="ECO:0000256" key="2">
    <source>
        <dbReference type="ARBA" id="ARBA00022803"/>
    </source>
</evidence>
<dbReference type="SMART" id="SM00028">
    <property type="entry name" value="TPR"/>
    <property type="match status" value="6"/>
</dbReference>
<dbReference type="Proteomes" id="UP000198599">
    <property type="component" value="Unassembled WGS sequence"/>
</dbReference>
<dbReference type="InterPro" id="IPR011990">
    <property type="entry name" value="TPR-like_helical_dom_sf"/>
</dbReference>
<dbReference type="AlphaFoldDB" id="A0A1I5GBG4"/>
<dbReference type="SUPFAM" id="SSF48452">
    <property type="entry name" value="TPR-like"/>
    <property type="match status" value="3"/>
</dbReference>
<name>A0A1I5GBG4_9RHOB</name>
<organism evidence="3 4">
    <name type="scientific">Roseovarius lutimaris</name>
    <dbReference type="NCBI Taxonomy" id="1005928"/>
    <lineage>
        <taxon>Bacteria</taxon>
        <taxon>Pseudomonadati</taxon>
        <taxon>Pseudomonadota</taxon>
        <taxon>Alphaproteobacteria</taxon>
        <taxon>Rhodobacterales</taxon>
        <taxon>Roseobacteraceae</taxon>
        <taxon>Roseovarius</taxon>
    </lineage>
</organism>
<protein>
    <submittedName>
        <fullName evidence="3">Uncharacterized protein</fullName>
    </submittedName>
</protein>
<sequence length="687" mass="75504">MQCLAGDTLHPEQVGSLTKGNTSMATNASAASGPWADRLQVALAHLVAGKEQVACDMLEALASAHPETVKCQIEVATALRKAGRRAAALKCMRRAYASYPAGSRVQREYLKDLLELGHQADALAMLEDTPDDQTDDAVFGQRAAILNRHQMHDAAWTQAQKALARNPADLPARLIEINYLTRQGDAAQAFAKARQLAEEFPDTPMALIKAAALANTMGQTDTALALAQRAQALAPDNPQPLRIRATALLAADHLSEALEVLKDATGRFPDHPTLWAQKARLCLRLGDTSQALIDTKKARALTPDAFQLKLLEAQCLVSLNRHDDARAFLERCVADPDATHDLYARLSDLADKAQDADVAADFLRKGLARFPGNPGLLEMLVRKLALKGVALDDADLACVMGPVMEREKLVLLEAGLLLHRYEFDRALQVLRQNFPPQGRDPSEAILVARALAGLNRNDLACRYIRRCFHVWPDNRAIAAQLELIFRNSARSAEAIALLADVSFTNPAEQALHDLNMSNLYCHVGLTETALARYMATRDHLLRTRFRSHALIRTLIADGDVENTCLLIGDLRRTNTSAMRHSQNTLQDQLITEFEIEIQANGGKAMRPIPPDDTNEFAALVRESPRSHLSTMRLIAHWQRQSPGLYDTQAARGAGIPSRIIQYWNTPDVPEGIQAMIASWANVSGFQH</sequence>
<gene>
    <name evidence="3" type="ORF">SAMN04487859_1281</name>
</gene>